<evidence type="ECO:0000313" key="1">
    <source>
        <dbReference type="EMBL" id="VBB18621.1"/>
    </source>
</evidence>
<protein>
    <submittedName>
        <fullName evidence="1">Uncharacterized protein</fullName>
    </submittedName>
</protein>
<dbReference type="EMBL" id="UPSH01000001">
    <property type="protein sequence ID" value="VBB18621.1"/>
    <property type="molecule type" value="Genomic_DNA"/>
</dbReference>
<evidence type="ECO:0000313" key="2">
    <source>
        <dbReference type="Proteomes" id="UP000594342"/>
    </source>
</evidence>
<sequence>MQVTLNDSVSFLFWVAFCYKKSRLLLKGDLNMKVLIIGQIVLWRRDFVLDESIKLLFDTINVVIITVDNALTNPYPGKSVMIDQRIDHSISSDTLNFLPLSKCIFILANNHSTDYGVEGLRNWEHFCRKNSVKYVGLSKGQLYVDVGPFRLFAISSDKHMSNQKYLWAREEICHLTEDNLVKINNNLDNNKTNILFWHDHLNIDSSFVKRLSGVDLVFKTGDPYPLLRISDCVVSGLGSFIFESKKLDHYNSSIDISHALLIDTEDVTKSELITFRKVDKVIKIVN</sequence>
<accession>A0A5K0UAJ2</accession>
<name>A0A5K0UAJ2_9VIRU</name>
<reference evidence="1 2" key="1">
    <citation type="submission" date="2018-10" db="EMBL/GenBank/DDBJ databases">
        <authorList>
            <consortium name="IHU Genomes"/>
        </authorList>
    </citation>
    <scope>NUCLEOTIDE SEQUENCE [LARGE SCALE GENOMIC DNA]</scope>
    <source>
        <strain evidence="1 2">A1</strain>
    </source>
</reference>
<gene>
    <name evidence="1" type="ORF">YASMINEVIRUS_1098</name>
</gene>
<dbReference type="Proteomes" id="UP000594342">
    <property type="component" value="Unassembled WGS sequence"/>
</dbReference>
<comment type="caution">
    <text evidence="1">The sequence shown here is derived from an EMBL/GenBank/DDBJ whole genome shotgun (WGS) entry which is preliminary data.</text>
</comment>
<keyword evidence="2" id="KW-1185">Reference proteome</keyword>
<proteinExistence type="predicted"/>
<organism evidence="1 2">
    <name type="scientific">Yasminevirus sp. GU-2018</name>
    <dbReference type="NCBI Taxonomy" id="2420051"/>
    <lineage>
        <taxon>Viruses</taxon>
        <taxon>Varidnaviria</taxon>
        <taxon>Bamfordvirae</taxon>
        <taxon>Nucleocytoviricota</taxon>
        <taxon>Megaviricetes</taxon>
        <taxon>Imitervirales</taxon>
        <taxon>Mimiviridae</taxon>
        <taxon>Klosneuvirinae</taxon>
        <taxon>Yasminevirus</taxon>
        <taxon>Yasminevirus saudimassiliense</taxon>
    </lineage>
</organism>